<feature type="transmembrane region" description="Helical" evidence="5">
    <location>
        <begin position="20"/>
        <end position="38"/>
    </location>
</feature>
<evidence type="ECO:0000256" key="2">
    <source>
        <dbReference type="ARBA" id="ARBA00022692"/>
    </source>
</evidence>
<comment type="caution">
    <text evidence="7">The sequence shown here is derived from an EMBL/GenBank/DDBJ whole genome shotgun (WGS) entry which is preliminary data.</text>
</comment>
<dbReference type="Pfam" id="PF12698">
    <property type="entry name" value="ABC2_membrane_3"/>
    <property type="match status" value="2"/>
</dbReference>
<dbReference type="PANTHER" id="PTHR43077">
    <property type="entry name" value="TRANSPORT PERMEASE YVFS-RELATED"/>
    <property type="match status" value="1"/>
</dbReference>
<keyword evidence="8" id="KW-1185">Reference proteome</keyword>
<keyword evidence="2 5" id="KW-0812">Transmembrane</keyword>
<feature type="transmembrane region" description="Helical" evidence="5">
    <location>
        <begin position="570"/>
        <end position="593"/>
    </location>
</feature>
<dbReference type="Gene3D" id="1.10.287.950">
    <property type="entry name" value="Methyl-accepting chemotaxis protein"/>
    <property type="match status" value="1"/>
</dbReference>
<dbReference type="InterPro" id="IPR051328">
    <property type="entry name" value="T7SS_ABC-Transporter"/>
</dbReference>
<accession>A0ABQ0B665</accession>
<dbReference type="Proteomes" id="UP001600943">
    <property type="component" value="Unassembled WGS sequence"/>
</dbReference>
<gene>
    <name evidence="7" type="ORF">K040078D81_10000</name>
</gene>
<proteinExistence type="predicted"/>
<organism evidence="7 8">
    <name type="scientific">Blautia hominis</name>
    <dbReference type="NCBI Taxonomy" id="2025493"/>
    <lineage>
        <taxon>Bacteria</taxon>
        <taxon>Bacillati</taxon>
        <taxon>Bacillota</taxon>
        <taxon>Clostridia</taxon>
        <taxon>Lachnospirales</taxon>
        <taxon>Lachnospiraceae</taxon>
        <taxon>Blautia</taxon>
    </lineage>
</organism>
<dbReference type="PANTHER" id="PTHR43077:SF10">
    <property type="entry name" value="TRANSPORT PERMEASE PROTEIN"/>
    <property type="match status" value="1"/>
</dbReference>
<feature type="transmembrane region" description="Helical" evidence="5">
    <location>
        <begin position="599"/>
        <end position="618"/>
    </location>
</feature>
<dbReference type="EMBL" id="BAABYW010000001">
    <property type="protein sequence ID" value="GAA6406883.1"/>
    <property type="molecule type" value="Genomic_DNA"/>
</dbReference>
<dbReference type="InterPro" id="IPR013525">
    <property type="entry name" value="ABC2_TM"/>
</dbReference>
<dbReference type="Gene3D" id="3.40.1710.10">
    <property type="entry name" value="abc type-2 transporter like domain"/>
    <property type="match status" value="1"/>
</dbReference>
<sequence>MKNIWKIFRSDISHIKNNVIALIVILGLTVVPALYAWFNIAASWDPYSNTGGIKVAVANADEGYESSIAPIKINMGDTVISNLRANEQMDWVFTGKKKAVEGVRSGKYYAAIVIPKSFSRDMMTVFSDDVTHSKLVYYSNQKENAIAPKVTDKGADSIRSQIDEIFTKTISQIGLDVMNSLSSYLDQDGTKTMIGNLAGNTENSADDLRGLASTMTAFSDMMDSMQGILDTTSSLLEQSGESTDTGLDVLSDAGDGIDSLSSTLAGTTEAVSQVLGDSGSYYRAVSQVINETFDSMENNTQDAASSLAGLSEVTQSVIDKYTDFRDSLASIQDSLPAGGELLDPFISNMEELIAGQQALKDKLDETAGKITDTAADISTYHSQLGQMAEDSVQQIASVQSDYEENLQAELEELFQTLGDTGTSVAKMMGKLDDSLLGLKNISDGAALDLADVRKALDTSASLLTEAADQIEGVSKTLGDAADSQDSDMLQNLIGSDPASLSAALAAPVKLQRTAVYPVENYGSSMSPFYSSLAIWVGGIVLVAMMKVNVSKKTTDSLKNVKEYQMYLGRYILFLLMGLFQSGLICLGDLYYLGIQCEHPFLFVVAGWMASIAFVNLIYTLTVSFGDIGKAVCVILLVIQVAGSGGTFPIEVAPAFFKKVYPFLPFTHSMTAMRECIGGFYGNTYWAEIGKLGLFLAASLLLGLVLRKPVIRLNHAFMEKLESTKVM</sequence>
<evidence type="ECO:0000256" key="5">
    <source>
        <dbReference type="SAM" id="Phobius"/>
    </source>
</evidence>
<comment type="subcellular location">
    <subcellularLocation>
        <location evidence="1">Membrane</location>
        <topology evidence="1">Multi-pass membrane protein</topology>
    </subcellularLocation>
</comment>
<keyword evidence="4 5" id="KW-0472">Membrane</keyword>
<evidence type="ECO:0000256" key="3">
    <source>
        <dbReference type="ARBA" id="ARBA00022989"/>
    </source>
</evidence>
<name>A0ABQ0B665_9FIRM</name>
<feature type="transmembrane region" description="Helical" evidence="5">
    <location>
        <begin position="688"/>
        <end position="705"/>
    </location>
</feature>
<dbReference type="RefSeq" id="WP_390403828.1">
    <property type="nucleotide sequence ID" value="NZ_BAABYW010000001.1"/>
</dbReference>
<keyword evidence="3 5" id="KW-1133">Transmembrane helix</keyword>
<dbReference type="NCBIfam" id="TIGR03061">
    <property type="entry name" value="pip_yhgE_Nterm"/>
    <property type="match status" value="1"/>
</dbReference>
<evidence type="ECO:0000313" key="7">
    <source>
        <dbReference type="EMBL" id="GAA6406883.1"/>
    </source>
</evidence>
<evidence type="ECO:0000256" key="4">
    <source>
        <dbReference type="ARBA" id="ARBA00023136"/>
    </source>
</evidence>
<dbReference type="NCBIfam" id="TIGR03062">
    <property type="entry name" value="pip_yhgE_Cterm"/>
    <property type="match status" value="1"/>
</dbReference>
<evidence type="ECO:0000259" key="6">
    <source>
        <dbReference type="Pfam" id="PF12698"/>
    </source>
</evidence>
<reference evidence="7 8" key="1">
    <citation type="submission" date="2024-04" db="EMBL/GenBank/DDBJ databases">
        <title>Defined microbial consortia suppress multidrug-resistant proinflammatory Enterobacteriaceae via ecological control.</title>
        <authorList>
            <person name="Furuichi M."/>
            <person name="Kawaguchi T."/>
            <person name="Pust M."/>
            <person name="Yasuma K."/>
            <person name="Plichta D."/>
            <person name="Hasegawa N."/>
            <person name="Ohya T."/>
            <person name="Bhattarai S."/>
            <person name="Sasajima S."/>
            <person name="Aoto Y."/>
            <person name="Tuganbaev T."/>
            <person name="Yaginuma M."/>
            <person name="Ueda M."/>
            <person name="Okahashi N."/>
            <person name="Amafuji K."/>
            <person name="Kiridooshi Y."/>
            <person name="Sugita K."/>
            <person name="Strazar M."/>
            <person name="Skelly A."/>
            <person name="Suda W."/>
            <person name="Hattori M."/>
            <person name="Nakamoto N."/>
            <person name="Caballero S."/>
            <person name="Norman J."/>
            <person name="Olle B."/>
            <person name="Tanoue T."/>
            <person name="Arita M."/>
            <person name="Bucci V."/>
            <person name="Atarashi K."/>
            <person name="Xavier R."/>
            <person name="Honda K."/>
        </authorList>
    </citation>
    <scope>NUCLEOTIDE SEQUENCE [LARGE SCALE GENOMIC DNA]</scope>
    <source>
        <strain evidence="8">k04-0078-D8-1</strain>
    </source>
</reference>
<protein>
    <submittedName>
        <fullName evidence="7">YhgE/Pip domain-containing protein</fullName>
    </submittedName>
</protein>
<dbReference type="InterPro" id="IPR017501">
    <property type="entry name" value="Phage_infect_YhgE_C"/>
</dbReference>
<feature type="domain" description="ABC-2 type transporter transmembrane" evidence="6">
    <location>
        <begin position="390"/>
        <end position="703"/>
    </location>
</feature>
<feature type="domain" description="ABC-2 type transporter transmembrane" evidence="6">
    <location>
        <begin position="28"/>
        <end position="171"/>
    </location>
</feature>
<evidence type="ECO:0000313" key="8">
    <source>
        <dbReference type="Proteomes" id="UP001600943"/>
    </source>
</evidence>
<evidence type="ECO:0000256" key="1">
    <source>
        <dbReference type="ARBA" id="ARBA00004141"/>
    </source>
</evidence>
<feature type="transmembrane region" description="Helical" evidence="5">
    <location>
        <begin position="528"/>
        <end position="549"/>
    </location>
</feature>
<dbReference type="InterPro" id="IPR017500">
    <property type="entry name" value="Phage_infect_YhgE_N"/>
</dbReference>
<dbReference type="SUPFAM" id="SSF58104">
    <property type="entry name" value="Methyl-accepting chemotaxis protein (MCP) signaling domain"/>
    <property type="match status" value="1"/>
</dbReference>
<feature type="transmembrane region" description="Helical" evidence="5">
    <location>
        <begin position="630"/>
        <end position="656"/>
    </location>
</feature>